<gene>
    <name evidence="2" type="ORF">PLEPLA_LOCUS35566</name>
</gene>
<keyword evidence="3" id="KW-1185">Reference proteome</keyword>
<evidence type="ECO:0000256" key="1">
    <source>
        <dbReference type="SAM" id="MobiDB-lite"/>
    </source>
</evidence>
<sequence length="150" mass="17294">MMMMTTEHKAASSSHHHHHHHSRDEVSPLPNDPRRGGHRFMSVLRSEGTSARDAHRYLFLLLDRFRRRVAFLRRGHDSLRLGEKLLLPRREEEEEEEEEENRCANAGGCTGAAAAAEEEERRWRRRKRHGAAAKVRNNKNLSGSERGGDS</sequence>
<reference evidence="2" key="1">
    <citation type="submission" date="2020-03" db="EMBL/GenBank/DDBJ databases">
        <authorList>
            <person name="Weist P."/>
        </authorList>
    </citation>
    <scope>NUCLEOTIDE SEQUENCE</scope>
</reference>
<evidence type="ECO:0000313" key="2">
    <source>
        <dbReference type="EMBL" id="CAB1447898.1"/>
    </source>
</evidence>
<evidence type="ECO:0000313" key="3">
    <source>
        <dbReference type="Proteomes" id="UP001153269"/>
    </source>
</evidence>
<comment type="caution">
    <text evidence="2">The sequence shown here is derived from an EMBL/GenBank/DDBJ whole genome shotgun (WGS) entry which is preliminary data.</text>
</comment>
<protein>
    <submittedName>
        <fullName evidence="2">Uncharacterized protein</fullName>
    </submittedName>
</protein>
<dbReference type="Proteomes" id="UP001153269">
    <property type="component" value="Unassembled WGS sequence"/>
</dbReference>
<proteinExistence type="predicted"/>
<feature type="region of interest" description="Disordered" evidence="1">
    <location>
        <begin position="87"/>
        <end position="150"/>
    </location>
</feature>
<feature type="compositionally biased region" description="Low complexity" evidence="1">
    <location>
        <begin position="104"/>
        <end position="115"/>
    </location>
</feature>
<accession>A0A9N7V8R3</accession>
<organism evidence="2 3">
    <name type="scientific">Pleuronectes platessa</name>
    <name type="common">European plaice</name>
    <dbReference type="NCBI Taxonomy" id="8262"/>
    <lineage>
        <taxon>Eukaryota</taxon>
        <taxon>Metazoa</taxon>
        <taxon>Chordata</taxon>
        <taxon>Craniata</taxon>
        <taxon>Vertebrata</taxon>
        <taxon>Euteleostomi</taxon>
        <taxon>Actinopterygii</taxon>
        <taxon>Neopterygii</taxon>
        <taxon>Teleostei</taxon>
        <taxon>Neoteleostei</taxon>
        <taxon>Acanthomorphata</taxon>
        <taxon>Carangaria</taxon>
        <taxon>Pleuronectiformes</taxon>
        <taxon>Pleuronectoidei</taxon>
        <taxon>Pleuronectidae</taxon>
        <taxon>Pleuronectes</taxon>
    </lineage>
</organism>
<dbReference type="EMBL" id="CADEAL010003959">
    <property type="protein sequence ID" value="CAB1447898.1"/>
    <property type="molecule type" value="Genomic_DNA"/>
</dbReference>
<feature type="region of interest" description="Disordered" evidence="1">
    <location>
        <begin position="1"/>
        <end position="39"/>
    </location>
</feature>
<name>A0A9N7V8R3_PLEPL</name>
<feature type="compositionally biased region" description="Basic and acidic residues" evidence="1">
    <location>
        <begin position="1"/>
        <end position="10"/>
    </location>
</feature>
<dbReference type="AlphaFoldDB" id="A0A9N7V8R3"/>